<comment type="caution">
    <text evidence="1">The sequence shown here is derived from an EMBL/GenBank/DDBJ whole genome shotgun (WGS) entry which is preliminary data.</text>
</comment>
<sequence length="204" mass="23369">MNKGKAIKVNLNYFRPLLRDLGVKDKDGIVVIDIGAILMEDREREKERMQGDGVDVQKLSETDFLVGCLTCVVSALRDVDWLPESFDCLQIPSENKILLLLMAKTRLDLIPTVLFDDYLSKCLYYTVTWILTCASGLPGVGKIFTVELEFIFKIVKYFKAVLLLDEADAFMSFEEISGRLFCLRYVRCKDQRLLRSTTSDDWSL</sequence>
<accession>A0A9W9XG98</accession>
<evidence type="ECO:0008006" key="3">
    <source>
        <dbReference type="Google" id="ProtNLM"/>
    </source>
</evidence>
<evidence type="ECO:0000313" key="2">
    <source>
        <dbReference type="Proteomes" id="UP001148312"/>
    </source>
</evidence>
<organism evidence="1 2">
    <name type="scientific">Penicillium diatomitis</name>
    <dbReference type="NCBI Taxonomy" id="2819901"/>
    <lineage>
        <taxon>Eukaryota</taxon>
        <taxon>Fungi</taxon>
        <taxon>Dikarya</taxon>
        <taxon>Ascomycota</taxon>
        <taxon>Pezizomycotina</taxon>
        <taxon>Eurotiomycetes</taxon>
        <taxon>Eurotiomycetidae</taxon>
        <taxon>Eurotiales</taxon>
        <taxon>Aspergillaceae</taxon>
        <taxon>Penicillium</taxon>
    </lineage>
</organism>
<protein>
    <recommendedName>
        <fullName evidence="3">ATPase AAA-type core domain-containing protein</fullName>
    </recommendedName>
</protein>
<gene>
    <name evidence="1" type="ORF">N7539_003148</name>
</gene>
<reference evidence="1" key="2">
    <citation type="journal article" date="2023" name="IMA Fungus">
        <title>Comparative genomic study of the Penicillium genus elucidates a diverse pangenome and 15 lateral gene transfer events.</title>
        <authorList>
            <person name="Petersen C."/>
            <person name="Sorensen T."/>
            <person name="Nielsen M.R."/>
            <person name="Sondergaard T.E."/>
            <person name="Sorensen J.L."/>
            <person name="Fitzpatrick D.A."/>
            <person name="Frisvad J.C."/>
            <person name="Nielsen K.L."/>
        </authorList>
    </citation>
    <scope>NUCLEOTIDE SEQUENCE</scope>
    <source>
        <strain evidence="1">IBT 30728</strain>
    </source>
</reference>
<keyword evidence="2" id="KW-1185">Reference proteome</keyword>
<name>A0A9W9XG98_9EURO</name>
<dbReference type="Proteomes" id="UP001148312">
    <property type="component" value="Unassembled WGS sequence"/>
</dbReference>
<dbReference type="EMBL" id="JAPWDQ010000003">
    <property type="protein sequence ID" value="KAJ5491581.1"/>
    <property type="molecule type" value="Genomic_DNA"/>
</dbReference>
<reference evidence="1" key="1">
    <citation type="submission" date="2022-12" db="EMBL/GenBank/DDBJ databases">
        <authorList>
            <person name="Petersen C."/>
        </authorList>
    </citation>
    <scope>NUCLEOTIDE SEQUENCE</scope>
    <source>
        <strain evidence="1">IBT 30728</strain>
    </source>
</reference>
<evidence type="ECO:0000313" key="1">
    <source>
        <dbReference type="EMBL" id="KAJ5491581.1"/>
    </source>
</evidence>
<dbReference type="GeneID" id="81623000"/>
<proteinExistence type="predicted"/>
<dbReference type="AlphaFoldDB" id="A0A9W9XG98"/>
<dbReference type="RefSeq" id="XP_056792710.1">
    <property type="nucleotide sequence ID" value="XM_056932751.1"/>
</dbReference>